<dbReference type="CDD" id="cd13359">
    <property type="entry name" value="PH_ELMO1_CED-12"/>
    <property type="match status" value="1"/>
</dbReference>
<feature type="domain" description="ELMO" evidence="3">
    <location>
        <begin position="262"/>
        <end position="432"/>
    </location>
</feature>
<dbReference type="Pfam" id="PF04727">
    <property type="entry name" value="ELMO_CED12"/>
    <property type="match status" value="1"/>
</dbReference>
<dbReference type="Ensembl" id="ENSCCRT00020090556.1">
    <property type="protein sequence ID" value="ENSCCRP00020082741.1"/>
    <property type="gene ID" value="ENSCCRG00020036729.1"/>
</dbReference>
<reference evidence="4" key="1">
    <citation type="submission" date="2025-08" db="UniProtKB">
        <authorList>
            <consortium name="Ensembl"/>
        </authorList>
    </citation>
    <scope>IDENTIFICATION</scope>
</reference>
<dbReference type="InterPro" id="IPR024574">
    <property type="entry name" value="ELMO_ARM"/>
</dbReference>
<proteinExistence type="predicted"/>
<dbReference type="InterPro" id="IPR006816">
    <property type="entry name" value="ELMO_dom"/>
</dbReference>
<evidence type="ECO:0000313" key="5">
    <source>
        <dbReference type="Proteomes" id="UP000694701"/>
    </source>
</evidence>
<dbReference type="AlphaFoldDB" id="A0A8C2IR04"/>
<evidence type="ECO:0000313" key="4">
    <source>
        <dbReference type="Ensembl" id="ENSCCRP00020082741.1"/>
    </source>
</evidence>
<accession>A0A8C2IR04</accession>
<dbReference type="SMART" id="SM00233">
    <property type="entry name" value="PH"/>
    <property type="match status" value="1"/>
</dbReference>
<dbReference type="PROSITE" id="PS51335">
    <property type="entry name" value="ELMO"/>
    <property type="match status" value="1"/>
</dbReference>
<evidence type="ECO:0000259" key="2">
    <source>
        <dbReference type="PROSITE" id="PS50003"/>
    </source>
</evidence>
<dbReference type="Gene3D" id="6.10.250.810">
    <property type="match status" value="1"/>
</dbReference>
<feature type="domain" description="PH" evidence="2">
    <location>
        <begin position="494"/>
        <end position="613"/>
    </location>
</feature>
<protein>
    <submittedName>
        <fullName evidence="4">Engulfment and cell motility 3</fullName>
    </submittedName>
</protein>
<dbReference type="SUPFAM" id="SSF50729">
    <property type="entry name" value="PH domain-like"/>
    <property type="match status" value="1"/>
</dbReference>
<evidence type="ECO:0000259" key="3">
    <source>
        <dbReference type="PROSITE" id="PS51335"/>
    </source>
</evidence>
<organism evidence="4 5">
    <name type="scientific">Cyprinus carpio</name>
    <name type="common">Common carp</name>
    <dbReference type="NCBI Taxonomy" id="7962"/>
    <lineage>
        <taxon>Eukaryota</taxon>
        <taxon>Metazoa</taxon>
        <taxon>Chordata</taxon>
        <taxon>Craniata</taxon>
        <taxon>Vertebrata</taxon>
        <taxon>Euteleostomi</taxon>
        <taxon>Actinopterygii</taxon>
        <taxon>Neopterygii</taxon>
        <taxon>Teleostei</taxon>
        <taxon>Ostariophysi</taxon>
        <taxon>Cypriniformes</taxon>
        <taxon>Cyprinidae</taxon>
        <taxon>Cyprininae</taxon>
        <taxon>Cyprinus</taxon>
    </lineage>
</organism>
<dbReference type="FunFam" id="2.30.29.30:FF:000053">
    <property type="entry name" value="Engulfment and cell motility protein 1"/>
    <property type="match status" value="1"/>
</dbReference>
<sequence>MPGAYPQLIQLDQKKPLTAVIKEVCDKWNLPGPDNYALQYADGVQTYITESVGHSHHLKCITLCMNSGVRCDSMKLLADVSTDITFAQEFISRDGHSLLVKIVEDAHEAPLIMTHTLTAFMELMDHGIVSWENLSSVFIKKIASFGNAKVLDTSIQQVSLAILESMVLSSSSLFNEVKHEITLERLVSHLQVTNQQLQTKAMALLMAMLLAGGEADRQVRNIIHSSSSVGDEMAHYLYVLQTVRLNHLEARMRTPLDSYNQEQRDMLHGLRQAAFETESESGLSNERRRSLCAKEFKKLGFSNNSNPGLDLSRCPPGLLALDTMAYFASRYPDAYSRFVLENSSREDKHECPFARSSIQLTLILCEILRIGEPPSETGSDYHPIFFAQDRLLEELFCICIQLLNKTWKEMRATQEDFDKVMQVVREQITRTLSSKPTSLELFKNKVNVLNYSEILKLRQTERLHQEETLAPPVLELKERLKPELLELIRQQRLNRLCHGTLFRKISSRRRQDKLWYCRLSPNHKVLHYGDVEEETEMPSIEALQEKIPVADIKSVVTGKDCPHMKENKGKQTKEVLDLAFSITYDVEEYSLNFIASSRTDFCLWTDGLNVLLGKEMSSESMRSELEILLSMEIKLRLLDLENVPIPDTAPPIPKPPSNFNFCYDFSQAEQ</sequence>
<dbReference type="InterPro" id="IPR050868">
    <property type="entry name" value="ELMO_domain-containing"/>
</dbReference>
<dbReference type="SUPFAM" id="SSF48371">
    <property type="entry name" value="ARM repeat"/>
    <property type="match status" value="1"/>
</dbReference>
<dbReference type="InterPro" id="IPR001849">
    <property type="entry name" value="PH_domain"/>
</dbReference>
<dbReference type="GO" id="GO:0048870">
    <property type="term" value="P:cell motility"/>
    <property type="evidence" value="ECO:0007669"/>
    <property type="project" value="TreeGrafter"/>
</dbReference>
<dbReference type="PANTHER" id="PTHR12771:SF16">
    <property type="entry name" value="ENGULFMENT AND CELL MOTILITY PROTEIN 3"/>
    <property type="match status" value="1"/>
</dbReference>
<dbReference type="Pfam" id="PF11841">
    <property type="entry name" value="ELMO_ARM"/>
    <property type="match status" value="1"/>
</dbReference>
<dbReference type="Proteomes" id="UP000694701">
    <property type="component" value="Unplaced"/>
</dbReference>
<comment type="function">
    <text evidence="1">Involved in cytoskeletal rearrangements required for phagocytosis of apoptotic cells and cell motility. Acts in association with DOCK1 and CRK. Was initially proposed to be required in complex with DOCK1 to activate Rac Rho small GTPases. May enhance the guanine nucleotide exchange factor (GEF) activity of DOCK1.</text>
</comment>
<dbReference type="PROSITE" id="PS50003">
    <property type="entry name" value="PH_DOMAIN"/>
    <property type="match status" value="1"/>
</dbReference>
<dbReference type="Gene3D" id="2.30.29.30">
    <property type="entry name" value="Pleckstrin-homology domain (PH domain)/Phosphotyrosine-binding domain (PTB)"/>
    <property type="match status" value="1"/>
</dbReference>
<evidence type="ECO:0000256" key="1">
    <source>
        <dbReference type="ARBA" id="ARBA00024863"/>
    </source>
</evidence>
<dbReference type="Pfam" id="PF16457">
    <property type="entry name" value="PH_12"/>
    <property type="match status" value="1"/>
</dbReference>
<dbReference type="InterPro" id="IPR011993">
    <property type="entry name" value="PH-like_dom_sf"/>
</dbReference>
<dbReference type="PANTHER" id="PTHR12771">
    <property type="entry name" value="ENGULFMENT AND CELL MOTILITY"/>
    <property type="match status" value="1"/>
</dbReference>
<gene>
    <name evidence="4" type="primary">LOC109059781</name>
</gene>
<dbReference type="InterPro" id="IPR016024">
    <property type="entry name" value="ARM-type_fold"/>
</dbReference>
<name>A0A8C2IR04_CYPCA</name>
<dbReference type="GO" id="GO:0007015">
    <property type="term" value="P:actin filament organization"/>
    <property type="evidence" value="ECO:0007669"/>
    <property type="project" value="TreeGrafter"/>
</dbReference>